<dbReference type="EMBL" id="BSXU01006151">
    <property type="protein sequence ID" value="GMG55771.1"/>
    <property type="molecule type" value="Genomic_DNA"/>
</dbReference>
<accession>A0A9W6Z5N0</accession>
<keyword evidence="2" id="KW-1185">Reference proteome</keyword>
<dbReference type="Proteomes" id="UP001165063">
    <property type="component" value="Unassembled WGS sequence"/>
</dbReference>
<evidence type="ECO:0000313" key="2">
    <source>
        <dbReference type="Proteomes" id="UP001165063"/>
    </source>
</evidence>
<dbReference type="AlphaFoldDB" id="A0A9W6Z5N0"/>
<proteinExistence type="predicted"/>
<organism evidence="1 2">
    <name type="scientific">Ambrosiozyma monospora</name>
    <name type="common">Yeast</name>
    <name type="synonym">Endomycopsis monosporus</name>
    <dbReference type="NCBI Taxonomy" id="43982"/>
    <lineage>
        <taxon>Eukaryota</taxon>
        <taxon>Fungi</taxon>
        <taxon>Dikarya</taxon>
        <taxon>Ascomycota</taxon>
        <taxon>Saccharomycotina</taxon>
        <taxon>Pichiomycetes</taxon>
        <taxon>Pichiales</taxon>
        <taxon>Pichiaceae</taxon>
        <taxon>Ambrosiozyma</taxon>
    </lineage>
</organism>
<name>A0A9W6Z5N0_AMBMO</name>
<sequence>MDNVKLSETSLQSISAGRDTSFAAMDISRSFASMNLTNHHLTSKYNNNTNNNFANMSSYNQSRGLANSTSVYNRSTAYGGGSTTSSPELIKQRLLQSRQLGNNVASPNNTDIMSAVSGSPNRSILDQKIKRPSSKFLYDLRNGNDNGYVSDLSL</sequence>
<evidence type="ECO:0000313" key="1">
    <source>
        <dbReference type="EMBL" id="GMG55771.1"/>
    </source>
</evidence>
<gene>
    <name evidence="1" type="ORF">Amon01_000784300</name>
</gene>
<comment type="caution">
    <text evidence="1">The sequence shown here is derived from an EMBL/GenBank/DDBJ whole genome shotgun (WGS) entry which is preliminary data.</text>
</comment>
<reference evidence="1" key="1">
    <citation type="submission" date="2023-04" db="EMBL/GenBank/DDBJ databases">
        <title>Ambrosiozyma monospora NBRC 1965.</title>
        <authorList>
            <person name="Ichikawa N."/>
            <person name="Sato H."/>
            <person name="Tonouchi N."/>
        </authorList>
    </citation>
    <scope>NUCLEOTIDE SEQUENCE</scope>
    <source>
        <strain evidence="1">NBRC 1965</strain>
    </source>
</reference>
<protein>
    <submittedName>
        <fullName evidence="1">Unnamed protein product</fullName>
    </submittedName>
</protein>